<name>A0AAX2F659_9BACT</name>
<gene>
    <name evidence="2" type="ORF">SAMN05444364_1328</name>
</gene>
<feature type="region of interest" description="Disordered" evidence="1">
    <location>
        <begin position="29"/>
        <end position="59"/>
    </location>
</feature>
<keyword evidence="3" id="KW-1185">Reference proteome</keyword>
<protein>
    <submittedName>
        <fullName evidence="2">Uncharacterized protein</fullName>
    </submittedName>
</protein>
<dbReference type="Proteomes" id="UP000184105">
    <property type="component" value="Unassembled WGS sequence"/>
</dbReference>
<dbReference type="EMBL" id="FQWA01000032">
    <property type="protein sequence ID" value="SHG06731.1"/>
    <property type="molecule type" value="Genomic_DNA"/>
</dbReference>
<accession>A0AAX2F659</accession>
<evidence type="ECO:0000256" key="1">
    <source>
        <dbReference type="SAM" id="MobiDB-lite"/>
    </source>
</evidence>
<comment type="caution">
    <text evidence="2">The sequence shown here is derived from an EMBL/GenBank/DDBJ whole genome shotgun (WGS) entry which is preliminary data.</text>
</comment>
<organism evidence="2 3">
    <name type="scientific">Prevotella scopos JCM 17725</name>
    <dbReference type="NCBI Taxonomy" id="1236518"/>
    <lineage>
        <taxon>Bacteria</taxon>
        <taxon>Pseudomonadati</taxon>
        <taxon>Bacteroidota</taxon>
        <taxon>Bacteroidia</taxon>
        <taxon>Bacteroidales</taxon>
        <taxon>Prevotellaceae</taxon>
        <taxon>Prevotella</taxon>
    </lineage>
</organism>
<dbReference type="AlphaFoldDB" id="A0AAX2F659"/>
<evidence type="ECO:0000313" key="3">
    <source>
        <dbReference type="Proteomes" id="UP000184105"/>
    </source>
</evidence>
<reference evidence="2 3" key="1">
    <citation type="submission" date="2016-11" db="EMBL/GenBank/DDBJ databases">
        <authorList>
            <person name="Varghese N."/>
            <person name="Submissions S."/>
        </authorList>
    </citation>
    <scope>NUCLEOTIDE SEQUENCE [LARGE SCALE GENOMIC DNA]</scope>
    <source>
        <strain evidence="2 3">DSM 22613</strain>
    </source>
</reference>
<sequence length="59" mass="6148">MERKKLNYLRPTISVCNVIEESLILAGSPDVKPGGGGQGGINVVPATPEVGENDDELIG</sequence>
<dbReference type="RefSeq" id="WP_025839097.1">
    <property type="nucleotide sequence ID" value="NZ_BAKP01000032.1"/>
</dbReference>
<evidence type="ECO:0000313" key="2">
    <source>
        <dbReference type="EMBL" id="SHG06731.1"/>
    </source>
</evidence>
<proteinExistence type="predicted"/>